<dbReference type="RefSeq" id="WP_093369094.1">
    <property type="nucleotide sequence ID" value="NZ_FNCW01000013.1"/>
</dbReference>
<dbReference type="Pfam" id="PF00403">
    <property type="entry name" value="HMA"/>
    <property type="match status" value="1"/>
</dbReference>
<sequence>MQTKITVQNLKCGGCANTIYKHLNSFEDVSNLDIEAELSSVSFSYKDDSTLSDVENKLKQLGYPVVGDANNYINKAKSFISCATGKMNK</sequence>
<dbReference type="AlphaFoldDB" id="A0A1G7YLC5"/>
<dbReference type="PROSITE" id="PS50846">
    <property type="entry name" value="HMA_2"/>
    <property type="match status" value="1"/>
</dbReference>
<dbReference type="CDD" id="cd00371">
    <property type="entry name" value="HMA"/>
    <property type="match status" value="1"/>
</dbReference>
<organism evidence="2 3">
    <name type="scientific">Psychroflexus sediminis</name>
    <dbReference type="NCBI Taxonomy" id="470826"/>
    <lineage>
        <taxon>Bacteria</taxon>
        <taxon>Pseudomonadati</taxon>
        <taxon>Bacteroidota</taxon>
        <taxon>Flavobacteriia</taxon>
        <taxon>Flavobacteriales</taxon>
        <taxon>Flavobacteriaceae</taxon>
        <taxon>Psychroflexus</taxon>
    </lineage>
</organism>
<dbReference type="InterPro" id="IPR006121">
    <property type="entry name" value="HMA_dom"/>
</dbReference>
<keyword evidence="3" id="KW-1185">Reference proteome</keyword>
<gene>
    <name evidence="2" type="ORF">SAMN04488027_11323</name>
</gene>
<accession>A0A1G7YLC5</accession>
<dbReference type="InterPro" id="IPR036163">
    <property type="entry name" value="HMA_dom_sf"/>
</dbReference>
<evidence type="ECO:0000313" key="3">
    <source>
        <dbReference type="Proteomes" id="UP000199296"/>
    </source>
</evidence>
<evidence type="ECO:0000259" key="1">
    <source>
        <dbReference type="PROSITE" id="PS50846"/>
    </source>
</evidence>
<name>A0A1G7YLC5_9FLAO</name>
<dbReference type="EMBL" id="FNCW01000013">
    <property type="protein sequence ID" value="SDG97338.1"/>
    <property type="molecule type" value="Genomic_DNA"/>
</dbReference>
<dbReference type="OrthoDB" id="677920at2"/>
<feature type="domain" description="HMA" evidence="1">
    <location>
        <begin position="1"/>
        <end position="66"/>
    </location>
</feature>
<proteinExistence type="predicted"/>
<dbReference type="Gene3D" id="3.30.70.100">
    <property type="match status" value="1"/>
</dbReference>
<evidence type="ECO:0000313" key="2">
    <source>
        <dbReference type="EMBL" id="SDG97338.1"/>
    </source>
</evidence>
<reference evidence="2 3" key="1">
    <citation type="submission" date="2016-10" db="EMBL/GenBank/DDBJ databases">
        <authorList>
            <person name="de Groot N.N."/>
        </authorList>
    </citation>
    <scope>NUCLEOTIDE SEQUENCE [LARGE SCALE GENOMIC DNA]</scope>
    <source>
        <strain evidence="2 3">DSM 19803</strain>
    </source>
</reference>
<dbReference type="SUPFAM" id="SSF55008">
    <property type="entry name" value="HMA, heavy metal-associated domain"/>
    <property type="match status" value="1"/>
</dbReference>
<dbReference type="STRING" id="470826.SAMN04488027_11323"/>
<dbReference type="Proteomes" id="UP000199296">
    <property type="component" value="Unassembled WGS sequence"/>
</dbReference>
<protein>
    <submittedName>
        <fullName evidence="2">Copper chaperone CopZ</fullName>
    </submittedName>
</protein>
<dbReference type="GO" id="GO:0046872">
    <property type="term" value="F:metal ion binding"/>
    <property type="evidence" value="ECO:0007669"/>
    <property type="project" value="InterPro"/>
</dbReference>